<feature type="domain" description="Glycosyltransferase N-terminal" evidence="6">
    <location>
        <begin position="11"/>
        <end position="246"/>
    </location>
</feature>
<dbReference type="InterPro" id="IPR002213">
    <property type="entry name" value="UDP_glucos_trans"/>
</dbReference>
<dbReference type="SUPFAM" id="SSF53756">
    <property type="entry name" value="UDP-Glycosyltransferase/glycogen phosphorylase"/>
    <property type="match status" value="1"/>
</dbReference>
<dbReference type="GO" id="GO:0035251">
    <property type="term" value="F:UDP-glucosyltransferase activity"/>
    <property type="evidence" value="ECO:0007669"/>
    <property type="project" value="TreeGrafter"/>
</dbReference>
<dbReference type="EMBL" id="JAWXYG010000002">
    <property type="protein sequence ID" value="KAK4281549.1"/>
    <property type="molecule type" value="Genomic_DNA"/>
</dbReference>
<protein>
    <recommendedName>
        <fullName evidence="5">Glycosyltransferase</fullName>
        <ecNumber evidence="5">2.4.1.-</ecNumber>
    </recommendedName>
</protein>
<dbReference type="CDD" id="cd03784">
    <property type="entry name" value="GT1_Gtf-like"/>
    <property type="match status" value="1"/>
</dbReference>
<dbReference type="EC" id="2.4.1.-" evidence="5"/>
<comment type="similarity">
    <text evidence="1 4">Belongs to the UDP-glycosyltransferase family.</text>
</comment>
<comment type="caution">
    <text evidence="7">The sequence shown here is derived from an EMBL/GenBank/DDBJ whole genome shotgun (WGS) entry which is preliminary data.</text>
</comment>
<evidence type="ECO:0000313" key="7">
    <source>
        <dbReference type="EMBL" id="KAK4281549.1"/>
    </source>
</evidence>
<evidence type="ECO:0000256" key="1">
    <source>
        <dbReference type="ARBA" id="ARBA00009995"/>
    </source>
</evidence>
<evidence type="ECO:0000256" key="5">
    <source>
        <dbReference type="RuleBase" id="RU362057"/>
    </source>
</evidence>
<dbReference type="PANTHER" id="PTHR48047:SF21">
    <property type="entry name" value="GLYCOSYLTRANSFERASE"/>
    <property type="match status" value="1"/>
</dbReference>
<evidence type="ECO:0000256" key="2">
    <source>
        <dbReference type="ARBA" id="ARBA00022676"/>
    </source>
</evidence>
<evidence type="ECO:0000256" key="4">
    <source>
        <dbReference type="RuleBase" id="RU003718"/>
    </source>
</evidence>
<dbReference type="PANTHER" id="PTHR48047">
    <property type="entry name" value="GLYCOSYLTRANSFERASE"/>
    <property type="match status" value="1"/>
</dbReference>
<name>A0AAE1N2Q5_9FABA</name>
<dbReference type="Gene3D" id="3.40.50.2000">
    <property type="entry name" value="Glycogen Phosphorylase B"/>
    <property type="match status" value="2"/>
</dbReference>
<dbReference type="InterPro" id="IPR058980">
    <property type="entry name" value="Glyco_transf_N"/>
</dbReference>
<dbReference type="PROSITE" id="PS00375">
    <property type="entry name" value="UDPGT"/>
    <property type="match status" value="1"/>
</dbReference>
<dbReference type="FunFam" id="3.40.50.2000:FF:000047">
    <property type="entry name" value="Glycosyltransferase"/>
    <property type="match status" value="1"/>
</dbReference>
<dbReference type="Pfam" id="PF26168">
    <property type="entry name" value="Glyco_transf_N"/>
    <property type="match status" value="1"/>
</dbReference>
<proteinExistence type="inferred from homology"/>
<dbReference type="InterPro" id="IPR035595">
    <property type="entry name" value="UDP_glycos_trans_CS"/>
</dbReference>
<dbReference type="FunFam" id="3.40.50.2000:FF:000071">
    <property type="entry name" value="Glycosyltransferase"/>
    <property type="match status" value="1"/>
</dbReference>
<dbReference type="Proteomes" id="UP001293593">
    <property type="component" value="Unassembled WGS sequence"/>
</dbReference>
<sequence length="487" mass="54874">MASQSSEPHFVLFPFMAPGHMNPMVDVARILAHHDVIVTVVTTPHNAARFSATFARFSESGLPIRLVQLQFPYEEAGVPEGCENFDMLPSLGMGWSLFESLSILQKPAEELFRELTPQPNCIISDVGLPYTAHIASKFNIPRISFYGVSCFCLLWSLKAKSYEGYENIRDESEYFVIPDLPDKIEITKAQLPSGQPESWKEFVGKMVEAEMAAYGVIVNSFQELEPAYATEYKKTRKDKLWCIGPVSLSNKDDLDKAHRGNKASIDENECMKWLDLQKPRSVIYVCLGSMCNLTPLQLKELGLALEASNVPFIWVNRAGSHSEELYKWIKEDEFEERTRGRSLLIRGWAPQVLILSHKAIGGFITHCGWNSTLEAICAGVPMLTWPLFGDQFLNEKFVVQVLGIGVRVGVESPMTWGEEEKIGVLVKKQDILMAIHRLMDETEESEKRRNKAMRLAHMAEGAVQEGGSSELNLSLLIQDIRQQTKQD</sequence>
<evidence type="ECO:0000256" key="3">
    <source>
        <dbReference type="ARBA" id="ARBA00022679"/>
    </source>
</evidence>
<keyword evidence="3 4" id="KW-0808">Transferase</keyword>
<gene>
    <name evidence="7" type="ORF">QN277_013027</name>
</gene>
<accession>A0AAE1N2Q5</accession>
<reference evidence="7" key="1">
    <citation type="submission" date="2023-10" db="EMBL/GenBank/DDBJ databases">
        <title>Chromosome-level genome of the transformable northern wattle, Acacia crassicarpa.</title>
        <authorList>
            <person name="Massaro I."/>
            <person name="Sinha N.R."/>
            <person name="Poethig S."/>
            <person name="Leichty A.R."/>
        </authorList>
    </citation>
    <scope>NUCLEOTIDE SEQUENCE</scope>
    <source>
        <strain evidence="7">Acra3RX</strain>
        <tissue evidence="7">Leaf</tissue>
    </source>
</reference>
<dbReference type="Pfam" id="PF00201">
    <property type="entry name" value="UDPGT"/>
    <property type="match status" value="1"/>
</dbReference>
<keyword evidence="8" id="KW-1185">Reference proteome</keyword>
<dbReference type="AlphaFoldDB" id="A0AAE1N2Q5"/>
<keyword evidence="2 4" id="KW-0328">Glycosyltransferase</keyword>
<evidence type="ECO:0000259" key="6">
    <source>
        <dbReference type="Pfam" id="PF26168"/>
    </source>
</evidence>
<evidence type="ECO:0000313" key="8">
    <source>
        <dbReference type="Proteomes" id="UP001293593"/>
    </source>
</evidence>
<organism evidence="7 8">
    <name type="scientific">Acacia crassicarpa</name>
    <name type="common">northern wattle</name>
    <dbReference type="NCBI Taxonomy" id="499986"/>
    <lineage>
        <taxon>Eukaryota</taxon>
        <taxon>Viridiplantae</taxon>
        <taxon>Streptophyta</taxon>
        <taxon>Embryophyta</taxon>
        <taxon>Tracheophyta</taxon>
        <taxon>Spermatophyta</taxon>
        <taxon>Magnoliopsida</taxon>
        <taxon>eudicotyledons</taxon>
        <taxon>Gunneridae</taxon>
        <taxon>Pentapetalae</taxon>
        <taxon>rosids</taxon>
        <taxon>fabids</taxon>
        <taxon>Fabales</taxon>
        <taxon>Fabaceae</taxon>
        <taxon>Caesalpinioideae</taxon>
        <taxon>mimosoid clade</taxon>
        <taxon>Acacieae</taxon>
        <taxon>Acacia</taxon>
    </lineage>
</organism>